<dbReference type="Proteomes" id="UP000199152">
    <property type="component" value="Unassembled WGS sequence"/>
</dbReference>
<dbReference type="PANTHER" id="PTHR35368:SF1">
    <property type="entry name" value="HYDROPEROXIDE REDUCTASE"/>
    <property type="match status" value="1"/>
</dbReference>
<name>A0A1I4BNU0_9ACTN</name>
<dbReference type="AlphaFoldDB" id="A0A1I4BNU0"/>
<dbReference type="STRING" id="504800.SAMN04488085_103101"/>
<organism evidence="1 2">
    <name type="scientific">Geodermatophilus ruber</name>
    <dbReference type="NCBI Taxonomy" id="504800"/>
    <lineage>
        <taxon>Bacteria</taxon>
        <taxon>Bacillati</taxon>
        <taxon>Actinomycetota</taxon>
        <taxon>Actinomycetes</taxon>
        <taxon>Geodermatophilales</taxon>
        <taxon>Geodermatophilaceae</taxon>
        <taxon>Geodermatophilus</taxon>
    </lineage>
</organism>
<dbReference type="InterPro" id="IPR052924">
    <property type="entry name" value="OsmC/Ohr_hydroprdx_reductase"/>
</dbReference>
<keyword evidence="2" id="KW-1185">Reference proteome</keyword>
<evidence type="ECO:0000313" key="2">
    <source>
        <dbReference type="Proteomes" id="UP000199152"/>
    </source>
</evidence>
<dbReference type="Gene3D" id="3.30.300.20">
    <property type="match status" value="1"/>
</dbReference>
<protein>
    <submittedName>
        <fullName evidence="1">Uncharacterized OsmC-related protein</fullName>
    </submittedName>
</protein>
<dbReference type="SUPFAM" id="SSF82784">
    <property type="entry name" value="OsmC-like"/>
    <property type="match status" value="1"/>
</dbReference>
<proteinExistence type="predicted"/>
<dbReference type="InterPro" id="IPR015946">
    <property type="entry name" value="KH_dom-like_a/b"/>
</dbReference>
<dbReference type="OrthoDB" id="9811389at2"/>
<sequence>MTTDMTTTTERGGTNTAVATWQGGWLCSVDAGGFRLVVDEPAAVGGTGLGPMPTDLLLASLSSCYALALAWAARKRGLELPDLEVTATGSYAGQKFGALVLTVRTSLPAEHVEPLLEPAKRVCYVSNTFAHVPEVHVALAAPTPGL</sequence>
<dbReference type="InterPro" id="IPR036102">
    <property type="entry name" value="OsmC/Ohrsf"/>
</dbReference>
<dbReference type="Pfam" id="PF02566">
    <property type="entry name" value="OsmC"/>
    <property type="match status" value="1"/>
</dbReference>
<accession>A0A1I4BNU0</accession>
<dbReference type="PANTHER" id="PTHR35368">
    <property type="entry name" value="HYDROPEROXIDE REDUCTASE"/>
    <property type="match status" value="1"/>
</dbReference>
<dbReference type="InParanoid" id="A0A1I4BNU0"/>
<reference evidence="1 2" key="1">
    <citation type="submission" date="2016-10" db="EMBL/GenBank/DDBJ databases">
        <authorList>
            <person name="de Groot N.N."/>
        </authorList>
    </citation>
    <scope>NUCLEOTIDE SEQUENCE [LARGE SCALE GENOMIC DNA]</scope>
    <source>
        <strain evidence="1 2">DSM 45317</strain>
    </source>
</reference>
<evidence type="ECO:0000313" key="1">
    <source>
        <dbReference type="EMBL" id="SFK69646.1"/>
    </source>
</evidence>
<dbReference type="EMBL" id="FOSW01000003">
    <property type="protein sequence ID" value="SFK69646.1"/>
    <property type="molecule type" value="Genomic_DNA"/>
</dbReference>
<gene>
    <name evidence="1" type="ORF">SAMN04488085_103101</name>
</gene>
<dbReference type="InterPro" id="IPR003718">
    <property type="entry name" value="OsmC/Ohr_fam"/>
</dbReference>